<accession>A0A5M6CF86</accession>
<comment type="caution">
    <text evidence="6">The sequence shown here is derived from an EMBL/GenBank/DDBJ whole genome shotgun (WGS) entry which is preliminary data.</text>
</comment>
<evidence type="ECO:0000313" key="7">
    <source>
        <dbReference type="Proteomes" id="UP000323632"/>
    </source>
</evidence>
<evidence type="ECO:0000256" key="4">
    <source>
        <dbReference type="ARBA" id="ARBA00022898"/>
    </source>
</evidence>
<comment type="similarity">
    <text evidence="5">Belongs to the class-III pyridoxal-phosphate-dependent aminotransferase family.</text>
</comment>
<proteinExistence type="inferred from homology"/>
<dbReference type="InterPro" id="IPR005814">
    <property type="entry name" value="Aminotrans_3"/>
</dbReference>
<dbReference type="GO" id="GO:0030170">
    <property type="term" value="F:pyridoxal phosphate binding"/>
    <property type="evidence" value="ECO:0007669"/>
    <property type="project" value="InterPro"/>
</dbReference>
<dbReference type="SUPFAM" id="SSF53383">
    <property type="entry name" value="PLP-dependent transferases"/>
    <property type="match status" value="1"/>
</dbReference>
<organism evidence="6 7">
    <name type="scientific">Taibaiella lutea</name>
    <dbReference type="NCBI Taxonomy" id="2608001"/>
    <lineage>
        <taxon>Bacteria</taxon>
        <taxon>Pseudomonadati</taxon>
        <taxon>Bacteroidota</taxon>
        <taxon>Chitinophagia</taxon>
        <taxon>Chitinophagales</taxon>
        <taxon>Chitinophagaceae</taxon>
        <taxon>Taibaiella</taxon>
    </lineage>
</organism>
<dbReference type="PANTHER" id="PTHR11986">
    <property type="entry name" value="AMINOTRANSFERASE CLASS III"/>
    <property type="match status" value="1"/>
</dbReference>
<keyword evidence="2 6" id="KW-0032">Aminotransferase</keyword>
<dbReference type="InterPro" id="IPR015424">
    <property type="entry name" value="PyrdxlP-dep_Trfase"/>
</dbReference>
<dbReference type="InterPro" id="IPR050103">
    <property type="entry name" value="Class-III_PLP-dep_AT"/>
</dbReference>
<reference evidence="6 7" key="1">
    <citation type="submission" date="2019-09" db="EMBL/GenBank/DDBJ databases">
        <title>Genome sequence and assembly of Taibaiella sp.</title>
        <authorList>
            <person name="Chhetri G."/>
        </authorList>
    </citation>
    <scope>NUCLEOTIDE SEQUENCE [LARGE SCALE GENOMIC DNA]</scope>
    <source>
        <strain evidence="6 7">KVB11</strain>
    </source>
</reference>
<dbReference type="AlphaFoldDB" id="A0A5M6CF86"/>
<dbReference type="Gene3D" id="3.90.1150.10">
    <property type="entry name" value="Aspartate Aminotransferase, domain 1"/>
    <property type="match status" value="1"/>
</dbReference>
<dbReference type="PANTHER" id="PTHR11986:SF79">
    <property type="entry name" value="ACETYLORNITHINE AMINOTRANSFERASE, MITOCHONDRIAL"/>
    <property type="match status" value="1"/>
</dbReference>
<comment type="cofactor">
    <cofactor evidence="1">
        <name>pyridoxal 5'-phosphate</name>
        <dbReference type="ChEBI" id="CHEBI:597326"/>
    </cofactor>
</comment>
<protein>
    <submittedName>
        <fullName evidence="6">Aminotransferase class III-fold pyridoxal phosphate-dependent enzyme</fullName>
    </submittedName>
</protein>
<keyword evidence="3 6" id="KW-0808">Transferase</keyword>
<dbReference type="PIRSF" id="PIRSF000521">
    <property type="entry name" value="Transaminase_4ab_Lys_Orn"/>
    <property type="match status" value="1"/>
</dbReference>
<dbReference type="EMBL" id="VWSH01000003">
    <property type="protein sequence ID" value="KAA5533706.1"/>
    <property type="molecule type" value="Genomic_DNA"/>
</dbReference>
<dbReference type="Proteomes" id="UP000323632">
    <property type="component" value="Unassembled WGS sequence"/>
</dbReference>
<dbReference type="GO" id="GO:0008483">
    <property type="term" value="F:transaminase activity"/>
    <property type="evidence" value="ECO:0007669"/>
    <property type="project" value="UniProtKB-KW"/>
</dbReference>
<evidence type="ECO:0000313" key="6">
    <source>
        <dbReference type="EMBL" id="KAA5533706.1"/>
    </source>
</evidence>
<dbReference type="InterPro" id="IPR015421">
    <property type="entry name" value="PyrdxlP-dep_Trfase_major"/>
</dbReference>
<name>A0A5M6CF86_9BACT</name>
<evidence type="ECO:0000256" key="3">
    <source>
        <dbReference type="ARBA" id="ARBA00022679"/>
    </source>
</evidence>
<dbReference type="RefSeq" id="WP_150033452.1">
    <property type="nucleotide sequence ID" value="NZ_VWSH01000003.1"/>
</dbReference>
<evidence type="ECO:0000256" key="1">
    <source>
        <dbReference type="ARBA" id="ARBA00001933"/>
    </source>
</evidence>
<gene>
    <name evidence="6" type="ORF">F0919_14330</name>
</gene>
<sequence>MRIVSAGGDFLIDESGFKYFDLCMGYGSVCLGHNYPPVINEQLKQLQTYASPGFIESDIYVQAKHLLEKHIQGYHVHGFYPSGANAVEIAVKLAMQSKGLPKIISFAKSMHGKTIFANKLGFESYLQDDDQIIRIPFLGEKTEHDVLKSCEAHMQSGNVAAIIIEPIQMSGGGFKGHPQFYRNLEQLAVRFGVIQIYDEILTGFYRTGSPFFFKTQGVKPDIVLAGKAIGSGFPVSAVMIEKTFVISDKFRGGGTFFNHPMACASIVATINACEQLDLAARTHEIELCILKHLPAQHLSGQGALWNIDLGSVSNANAAVKELLANKIIVTYYDKYIRFFPSFRVDLSHLIKACQIVKRYL</sequence>
<dbReference type="Pfam" id="PF00202">
    <property type="entry name" value="Aminotran_3"/>
    <property type="match status" value="1"/>
</dbReference>
<keyword evidence="4 5" id="KW-0663">Pyridoxal phosphate</keyword>
<dbReference type="InterPro" id="IPR015422">
    <property type="entry name" value="PyrdxlP-dep_Trfase_small"/>
</dbReference>
<evidence type="ECO:0000256" key="5">
    <source>
        <dbReference type="RuleBase" id="RU003560"/>
    </source>
</evidence>
<keyword evidence="7" id="KW-1185">Reference proteome</keyword>
<evidence type="ECO:0000256" key="2">
    <source>
        <dbReference type="ARBA" id="ARBA00022576"/>
    </source>
</evidence>
<dbReference type="GO" id="GO:0042802">
    <property type="term" value="F:identical protein binding"/>
    <property type="evidence" value="ECO:0007669"/>
    <property type="project" value="TreeGrafter"/>
</dbReference>
<dbReference type="Gene3D" id="3.40.640.10">
    <property type="entry name" value="Type I PLP-dependent aspartate aminotransferase-like (Major domain)"/>
    <property type="match status" value="1"/>
</dbReference>